<feature type="compositionally biased region" description="Low complexity" evidence="1">
    <location>
        <begin position="36"/>
        <end position="63"/>
    </location>
</feature>
<proteinExistence type="predicted"/>
<feature type="region of interest" description="Disordered" evidence="1">
    <location>
        <begin position="33"/>
        <end position="64"/>
    </location>
</feature>
<feature type="chain" id="PRO_5039378171" description="Lipoprotein" evidence="2">
    <location>
        <begin position="32"/>
        <end position="258"/>
    </location>
</feature>
<evidence type="ECO:0008006" key="5">
    <source>
        <dbReference type="Google" id="ProtNLM"/>
    </source>
</evidence>
<evidence type="ECO:0000256" key="2">
    <source>
        <dbReference type="SAM" id="SignalP"/>
    </source>
</evidence>
<evidence type="ECO:0000256" key="1">
    <source>
        <dbReference type="SAM" id="MobiDB-lite"/>
    </source>
</evidence>
<dbReference type="EMBL" id="SSSM01000006">
    <property type="protein sequence ID" value="THG28659.1"/>
    <property type="molecule type" value="Genomic_DNA"/>
</dbReference>
<sequence>MGSSSIRFSAIGAVLALGAICLSGCSTGPVAADPDPAATQGTSASAAPSASPSPSAAAQGCPANDAQVPGDAIIGQIGDVDGDGQPDQQFYVEAGGFAYGIHTASGATITLQDDLAGPGSHRGWSVRTGQNQVVTVLDDGRSATLHGFVDCAFTTPIGADGQPYSFSLAGFGDIGTGVACGPADATGFRQIFGIEARVQSDGRYKITSTEVEVSADGSSATNGATTTDPSSYAVDDPRVTTAMTAVCDGVEAVHTSGK</sequence>
<comment type="caution">
    <text evidence="3">The sequence shown here is derived from an EMBL/GenBank/DDBJ whole genome shotgun (WGS) entry which is preliminary data.</text>
</comment>
<accession>A0A4S4FER5</accession>
<dbReference type="RefSeq" id="WP_136429053.1">
    <property type="nucleotide sequence ID" value="NZ_SSSM01000006.1"/>
</dbReference>
<evidence type="ECO:0000313" key="3">
    <source>
        <dbReference type="EMBL" id="THG28659.1"/>
    </source>
</evidence>
<name>A0A4S4FER5_9MICO</name>
<feature type="compositionally biased region" description="Polar residues" evidence="1">
    <location>
        <begin position="214"/>
        <end position="230"/>
    </location>
</feature>
<protein>
    <recommendedName>
        <fullName evidence="5">Lipoprotein</fullName>
    </recommendedName>
</protein>
<dbReference type="Proteomes" id="UP000309133">
    <property type="component" value="Unassembled WGS sequence"/>
</dbReference>
<organism evidence="3 4">
    <name type="scientific">Naasia lichenicola</name>
    <dbReference type="NCBI Taxonomy" id="2565933"/>
    <lineage>
        <taxon>Bacteria</taxon>
        <taxon>Bacillati</taxon>
        <taxon>Actinomycetota</taxon>
        <taxon>Actinomycetes</taxon>
        <taxon>Micrococcales</taxon>
        <taxon>Microbacteriaceae</taxon>
        <taxon>Naasia</taxon>
    </lineage>
</organism>
<feature type="region of interest" description="Disordered" evidence="1">
    <location>
        <begin position="214"/>
        <end position="235"/>
    </location>
</feature>
<keyword evidence="4" id="KW-1185">Reference proteome</keyword>
<dbReference type="OrthoDB" id="4711865at2"/>
<feature type="signal peptide" evidence="2">
    <location>
        <begin position="1"/>
        <end position="31"/>
    </location>
</feature>
<dbReference type="AlphaFoldDB" id="A0A4S4FER5"/>
<reference evidence="3 4" key="1">
    <citation type="submission" date="2019-04" db="EMBL/GenBank/DDBJ databases">
        <authorList>
            <person name="Jiang L."/>
        </authorList>
    </citation>
    <scope>NUCLEOTIDE SEQUENCE [LARGE SCALE GENOMIC DNA]</scope>
    <source>
        <strain evidence="3 4">YIM 131853</strain>
    </source>
</reference>
<evidence type="ECO:0000313" key="4">
    <source>
        <dbReference type="Proteomes" id="UP000309133"/>
    </source>
</evidence>
<keyword evidence="2" id="KW-0732">Signal</keyword>
<gene>
    <name evidence="3" type="ORF">E6C64_17865</name>
</gene>